<protein>
    <submittedName>
        <fullName evidence="2">Phage Gp19/Gp15/Gp42 family protein</fullName>
    </submittedName>
</protein>
<feature type="region of interest" description="Disordered" evidence="1">
    <location>
        <begin position="132"/>
        <end position="151"/>
    </location>
</feature>
<dbReference type="Pfam" id="PF09355">
    <property type="entry name" value="Phage_Gp19"/>
    <property type="match status" value="1"/>
</dbReference>
<evidence type="ECO:0000313" key="3">
    <source>
        <dbReference type="Proteomes" id="UP000710815"/>
    </source>
</evidence>
<comment type="caution">
    <text evidence="2">The sequence shown here is derived from an EMBL/GenBank/DDBJ whole genome shotgun (WGS) entry which is preliminary data.</text>
</comment>
<reference evidence="2 3" key="1">
    <citation type="journal article" date="2021" name="Environ. Microbiol.">
        <title>Genetic insights into the dark matter of the mammalian gut microbiota through targeted genome reconstruction.</title>
        <authorList>
            <person name="Lugli G.A."/>
            <person name="Alessandri G."/>
            <person name="Milani C."/>
            <person name="Viappiani A."/>
            <person name="Fontana F."/>
            <person name="Tarracchini C."/>
            <person name="Mancabelli L."/>
            <person name="Argentini C."/>
            <person name="Ruiz L."/>
            <person name="Margolles A."/>
            <person name="van Sinderen D."/>
            <person name="Turroni F."/>
            <person name="Ventura M."/>
        </authorList>
    </citation>
    <scope>NUCLEOTIDE SEQUENCE [LARGE SCALE GENOMIC DNA]</scope>
    <source>
        <strain evidence="2 3">MA1</strain>
    </source>
</reference>
<dbReference type="EMBL" id="JAFEJT020000027">
    <property type="protein sequence ID" value="MCH9276101.1"/>
    <property type="molecule type" value="Genomic_DNA"/>
</dbReference>
<organism evidence="2 3">
    <name type="scientific">Bifidobacterium amazonense</name>
    <dbReference type="NCBI Taxonomy" id="2809027"/>
    <lineage>
        <taxon>Bacteria</taxon>
        <taxon>Bacillati</taxon>
        <taxon>Actinomycetota</taxon>
        <taxon>Actinomycetes</taxon>
        <taxon>Bifidobacteriales</taxon>
        <taxon>Bifidobacteriaceae</taxon>
        <taxon>Bifidobacterium</taxon>
    </lineage>
</organism>
<feature type="region of interest" description="Disordered" evidence="1">
    <location>
        <begin position="1"/>
        <end position="30"/>
    </location>
</feature>
<dbReference type="Proteomes" id="UP000710815">
    <property type="component" value="Unassembled WGS sequence"/>
</dbReference>
<dbReference type="RefSeq" id="WP_241513803.1">
    <property type="nucleotide sequence ID" value="NZ_JAFEJT020000027.1"/>
</dbReference>
<gene>
    <name evidence="2" type="ORF">JS533_007415</name>
</gene>
<accession>A0ABS9VVZ8</accession>
<keyword evidence="3" id="KW-1185">Reference proteome</keyword>
<proteinExistence type="predicted"/>
<dbReference type="InterPro" id="IPR018963">
    <property type="entry name" value="Mycophage_D29_Gp19"/>
</dbReference>
<sequence length="151" mass="16043">MPNGYPGEPIPLTGPPAKEGEDTPSGGVEPPFAEVSDLEARWHALTAEERYKAEALIGDASDLIVTTCPNWRQATAQTLKRITCAIVKRAMLARDDMSGITQGTQTAGSYSESYTYANPSGDIYLTASEKESLGGEGTPWAYDLSTGKGTP</sequence>
<evidence type="ECO:0000313" key="2">
    <source>
        <dbReference type="EMBL" id="MCH9276101.1"/>
    </source>
</evidence>
<evidence type="ECO:0000256" key="1">
    <source>
        <dbReference type="SAM" id="MobiDB-lite"/>
    </source>
</evidence>
<reference evidence="2 3" key="2">
    <citation type="journal article" date="2021" name="Syst. Appl. Microbiol.">
        <title>Phylogenetic classification of ten novel species belonging to the genus Bifidobacterium comprising B. phasiani sp. nov., B. pongonis sp. nov., B. saguinibicoloris sp. nov., B. colobi sp. nov., B. simiiventris sp. nov., B. santillanense sp. nov., B. miconis sp. nov., B. amazonense sp. nov., B. pluvialisilvae sp. nov., and B. miconisargentati sp. nov.</title>
        <authorList>
            <person name="Lugli G.A."/>
            <person name="Calvete-Torre I."/>
            <person name="Alessandri G."/>
            <person name="Milani C."/>
            <person name="Turroni F."/>
            <person name="Laiolo P."/>
            <person name="Ossiprandi M.C."/>
            <person name="Margolles A."/>
            <person name="Ruiz L."/>
            <person name="Ventura M."/>
        </authorList>
    </citation>
    <scope>NUCLEOTIDE SEQUENCE [LARGE SCALE GENOMIC DNA]</scope>
    <source>
        <strain evidence="2 3">MA1</strain>
    </source>
</reference>
<name>A0ABS9VVZ8_9BIFI</name>